<dbReference type="Pfam" id="PF25884">
    <property type="entry name" value="At5g19230"/>
    <property type="match status" value="1"/>
</dbReference>
<protein>
    <recommendedName>
        <fullName evidence="2">Uncharacterized GPI-anchored protein At5g19230-like domain-containing protein</fullName>
    </recommendedName>
</protein>
<reference evidence="3 4" key="1">
    <citation type="journal article" date="2006" name="Science">
        <title>The genome of black cottonwood, Populus trichocarpa (Torr. &amp; Gray).</title>
        <authorList>
            <person name="Tuskan G.A."/>
            <person name="Difazio S."/>
            <person name="Jansson S."/>
            <person name="Bohlmann J."/>
            <person name="Grigoriev I."/>
            <person name="Hellsten U."/>
            <person name="Putnam N."/>
            <person name="Ralph S."/>
            <person name="Rombauts S."/>
            <person name="Salamov A."/>
            <person name="Schein J."/>
            <person name="Sterck L."/>
            <person name="Aerts A."/>
            <person name="Bhalerao R.R."/>
            <person name="Bhalerao R.P."/>
            <person name="Blaudez D."/>
            <person name="Boerjan W."/>
            <person name="Brun A."/>
            <person name="Brunner A."/>
            <person name="Busov V."/>
            <person name="Campbell M."/>
            <person name="Carlson J."/>
            <person name="Chalot M."/>
            <person name="Chapman J."/>
            <person name="Chen G.L."/>
            <person name="Cooper D."/>
            <person name="Coutinho P.M."/>
            <person name="Couturier J."/>
            <person name="Covert S."/>
            <person name="Cronk Q."/>
            <person name="Cunningham R."/>
            <person name="Davis J."/>
            <person name="Degroeve S."/>
            <person name="Dejardin A."/>
            <person name="Depamphilis C."/>
            <person name="Detter J."/>
            <person name="Dirks B."/>
            <person name="Dubchak I."/>
            <person name="Duplessis S."/>
            <person name="Ehlting J."/>
            <person name="Ellis B."/>
            <person name="Gendler K."/>
            <person name="Goodstein D."/>
            <person name="Gribskov M."/>
            <person name="Grimwood J."/>
            <person name="Groover A."/>
            <person name="Gunter L."/>
            <person name="Hamberger B."/>
            <person name="Heinze B."/>
            <person name="Helariutta Y."/>
            <person name="Henrissat B."/>
            <person name="Holligan D."/>
            <person name="Holt R."/>
            <person name="Huang W."/>
            <person name="Islam-Faridi N."/>
            <person name="Jones S."/>
            <person name="Jones-Rhoades M."/>
            <person name="Jorgensen R."/>
            <person name="Joshi C."/>
            <person name="Kangasjarvi J."/>
            <person name="Karlsson J."/>
            <person name="Kelleher C."/>
            <person name="Kirkpatrick R."/>
            <person name="Kirst M."/>
            <person name="Kohler A."/>
            <person name="Kalluri U."/>
            <person name="Larimer F."/>
            <person name="Leebens-Mack J."/>
            <person name="Leple J.C."/>
            <person name="Locascio P."/>
            <person name="Lou Y."/>
            <person name="Lucas S."/>
            <person name="Martin F."/>
            <person name="Montanini B."/>
            <person name="Napoli C."/>
            <person name="Nelson D.R."/>
            <person name="Nelson C."/>
            <person name="Nieminen K."/>
            <person name="Nilsson O."/>
            <person name="Pereda V."/>
            <person name="Peter G."/>
            <person name="Philippe R."/>
            <person name="Pilate G."/>
            <person name="Poliakov A."/>
            <person name="Razumovskaya J."/>
            <person name="Richardson P."/>
            <person name="Rinaldi C."/>
            <person name="Ritland K."/>
            <person name="Rouze P."/>
            <person name="Ryaboy D."/>
            <person name="Schmutz J."/>
            <person name="Schrader J."/>
            <person name="Segerman B."/>
            <person name="Shin H."/>
            <person name="Siddiqui A."/>
            <person name="Sterky F."/>
            <person name="Terry A."/>
            <person name="Tsai C.J."/>
            <person name="Uberbacher E."/>
            <person name="Unneberg P."/>
            <person name="Vahala J."/>
            <person name="Wall K."/>
            <person name="Wessler S."/>
            <person name="Yang G."/>
            <person name="Yin T."/>
            <person name="Douglas C."/>
            <person name="Marra M."/>
            <person name="Sandberg G."/>
            <person name="Van de Peer Y."/>
            <person name="Rokhsar D."/>
        </authorList>
    </citation>
    <scope>NUCLEOTIDE SEQUENCE [LARGE SCALE GENOMIC DNA]</scope>
    <source>
        <strain evidence="4">cv. Nisqually</strain>
    </source>
</reference>
<dbReference type="PANTHER" id="PTHR33976">
    <property type="entry name" value="OS07G0645000 PROTEIN"/>
    <property type="match status" value="1"/>
</dbReference>
<organism evidence="3 4">
    <name type="scientific">Populus trichocarpa</name>
    <name type="common">Western balsam poplar</name>
    <name type="synonym">Populus balsamifera subsp. trichocarpa</name>
    <dbReference type="NCBI Taxonomy" id="3694"/>
    <lineage>
        <taxon>Eukaryota</taxon>
        <taxon>Viridiplantae</taxon>
        <taxon>Streptophyta</taxon>
        <taxon>Embryophyta</taxon>
        <taxon>Tracheophyta</taxon>
        <taxon>Spermatophyta</taxon>
        <taxon>Magnoliopsida</taxon>
        <taxon>eudicotyledons</taxon>
        <taxon>Gunneridae</taxon>
        <taxon>Pentapetalae</taxon>
        <taxon>rosids</taxon>
        <taxon>fabids</taxon>
        <taxon>Malpighiales</taxon>
        <taxon>Salicaceae</taxon>
        <taxon>Saliceae</taxon>
        <taxon>Populus</taxon>
    </lineage>
</organism>
<dbReference type="STRING" id="3694.A0A3N7FV05"/>
<dbReference type="InterPro" id="IPR059083">
    <property type="entry name" value="At5g19230_dom"/>
</dbReference>
<dbReference type="Gramene" id="Potri.013G023701.1.v4.1">
    <property type="protein sequence ID" value="Potri.013G023701.1.v4.1"/>
    <property type="gene ID" value="Potri.013G023701.v4.1"/>
</dbReference>
<dbReference type="AlphaFoldDB" id="A0A3N7FV05"/>
<name>A0A3N7FV05_POPTR</name>
<feature type="domain" description="Uncharacterized GPI-anchored protein At5g19230-like" evidence="2">
    <location>
        <begin position="4"/>
        <end position="81"/>
    </location>
</feature>
<evidence type="ECO:0000256" key="1">
    <source>
        <dbReference type="SAM" id="Phobius"/>
    </source>
</evidence>
<sequence>MMIYPSEVVQLDDYPTQLKHCYGSSSHTTDVAILPICIPGNDEQTLTNFQNYSRSQYEKYVNESGYRGAGVGGNENWMVVVFVENTTSWTSAGGAKHSLVSEVGCGHCLVSLLLGILLFYLVL</sequence>
<feature type="transmembrane region" description="Helical" evidence="1">
    <location>
        <begin position="99"/>
        <end position="122"/>
    </location>
</feature>
<gene>
    <name evidence="3" type="ORF">POPTR_013G023701</name>
</gene>
<keyword evidence="1" id="KW-0812">Transmembrane</keyword>
<evidence type="ECO:0000259" key="2">
    <source>
        <dbReference type="Pfam" id="PF25884"/>
    </source>
</evidence>
<dbReference type="PANTHER" id="PTHR33976:SF2">
    <property type="entry name" value="GLYCOPROTEIN MEMBRANE GPI-ANCHORED"/>
    <property type="match status" value="1"/>
</dbReference>
<dbReference type="EMBL" id="CM009302">
    <property type="protein sequence ID" value="RQO98887.1"/>
    <property type="molecule type" value="Genomic_DNA"/>
</dbReference>
<keyword evidence="1" id="KW-1133">Transmembrane helix</keyword>
<evidence type="ECO:0000313" key="3">
    <source>
        <dbReference type="EMBL" id="RQO98887.1"/>
    </source>
</evidence>
<proteinExistence type="predicted"/>
<keyword evidence="4" id="KW-1185">Reference proteome</keyword>
<dbReference type="InParanoid" id="A0A3N7FV05"/>
<dbReference type="InterPro" id="IPR045285">
    <property type="entry name" value="At5g19230-like"/>
</dbReference>
<keyword evidence="1" id="KW-0472">Membrane</keyword>
<evidence type="ECO:0000313" key="4">
    <source>
        <dbReference type="Proteomes" id="UP000006729"/>
    </source>
</evidence>
<accession>A0A3N7FV05</accession>
<dbReference type="Proteomes" id="UP000006729">
    <property type="component" value="Chromosome 13"/>
</dbReference>